<proteinExistence type="predicted"/>
<sequence>MGRWVKIEWEQGKGSFAFLELKKGGAVFVRGAGATEVKKGATVGGGDDVCHNQPVHSAAAREWWRRINNKMAELSRLILSAARMNSTAEMLEAATATYGSTSSAPAAALSSISHRGPLLHFSQQRRLPSPPSCARKT</sequence>
<name>A0A0E0MCD9_ORYPU</name>
<dbReference type="AlphaFoldDB" id="A0A0E0MCD9"/>
<dbReference type="Proteomes" id="UP000026962">
    <property type="component" value="Chromosome 11"/>
</dbReference>
<reference evidence="1" key="2">
    <citation type="submission" date="2018-05" db="EMBL/GenBank/DDBJ databases">
        <title>OpunRS2 (Oryza punctata Reference Sequence Version 2).</title>
        <authorList>
            <person name="Zhang J."/>
            <person name="Kudrna D."/>
            <person name="Lee S."/>
            <person name="Talag J."/>
            <person name="Welchert J."/>
            <person name="Wing R.A."/>
        </authorList>
    </citation>
    <scope>NUCLEOTIDE SEQUENCE [LARGE SCALE GENOMIC DNA]</scope>
</reference>
<reference evidence="1" key="1">
    <citation type="submission" date="2015-04" db="UniProtKB">
        <authorList>
            <consortium name="EnsemblPlants"/>
        </authorList>
    </citation>
    <scope>IDENTIFICATION</scope>
</reference>
<accession>A0A0E0MCD9</accession>
<evidence type="ECO:0000313" key="2">
    <source>
        <dbReference type="Proteomes" id="UP000026962"/>
    </source>
</evidence>
<dbReference type="HOGENOM" id="CLU_1868434_0_0_1"/>
<dbReference type="EnsemblPlants" id="OPUNC11G02570.1">
    <property type="protein sequence ID" value="OPUNC11G02570.1"/>
    <property type="gene ID" value="OPUNC11G02570"/>
</dbReference>
<protein>
    <submittedName>
        <fullName evidence="1">Uncharacterized protein</fullName>
    </submittedName>
</protein>
<organism evidence="1">
    <name type="scientific">Oryza punctata</name>
    <name type="common">Red rice</name>
    <dbReference type="NCBI Taxonomy" id="4537"/>
    <lineage>
        <taxon>Eukaryota</taxon>
        <taxon>Viridiplantae</taxon>
        <taxon>Streptophyta</taxon>
        <taxon>Embryophyta</taxon>
        <taxon>Tracheophyta</taxon>
        <taxon>Spermatophyta</taxon>
        <taxon>Magnoliopsida</taxon>
        <taxon>Liliopsida</taxon>
        <taxon>Poales</taxon>
        <taxon>Poaceae</taxon>
        <taxon>BOP clade</taxon>
        <taxon>Oryzoideae</taxon>
        <taxon>Oryzeae</taxon>
        <taxon>Oryzinae</taxon>
        <taxon>Oryza</taxon>
    </lineage>
</organism>
<dbReference type="Gramene" id="OPUNC11G02570.1">
    <property type="protein sequence ID" value="OPUNC11G02570.1"/>
    <property type="gene ID" value="OPUNC11G02570"/>
</dbReference>
<keyword evidence="2" id="KW-1185">Reference proteome</keyword>
<evidence type="ECO:0000313" key="1">
    <source>
        <dbReference type="EnsemblPlants" id="OPUNC11G02570.1"/>
    </source>
</evidence>